<evidence type="ECO:0000256" key="1">
    <source>
        <dbReference type="ARBA" id="ARBA00001576"/>
    </source>
</evidence>
<evidence type="ECO:0000256" key="5">
    <source>
        <dbReference type="ARBA" id="ARBA00022729"/>
    </source>
</evidence>
<dbReference type="OrthoDB" id="3542292at2759"/>
<dbReference type="PANTHER" id="PTHR23403">
    <property type="entry name" value="TREHALASE"/>
    <property type="match status" value="1"/>
</dbReference>
<dbReference type="GO" id="GO:0005993">
    <property type="term" value="P:trehalose catabolic process"/>
    <property type="evidence" value="ECO:0007669"/>
    <property type="project" value="TreeGrafter"/>
</dbReference>
<gene>
    <name evidence="12" type="primary">106080926</name>
</gene>
<dbReference type="FunFam" id="1.50.10.10:FF:000034">
    <property type="entry name" value="Trehalase"/>
    <property type="match status" value="1"/>
</dbReference>
<dbReference type="Gene3D" id="1.50.10.10">
    <property type="match status" value="1"/>
</dbReference>
<evidence type="ECO:0000256" key="4">
    <source>
        <dbReference type="ARBA" id="ARBA00019905"/>
    </source>
</evidence>
<feature type="signal peptide" evidence="11">
    <location>
        <begin position="1"/>
        <end position="28"/>
    </location>
</feature>
<protein>
    <recommendedName>
        <fullName evidence="4 9">Trehalase</fullName>
        <ecNumber evidence="3 9">3.2.1.28</ecNumber>
    </recommendedName>
    <alternativeName>
        <fullName evidence="9">Alpha-trehalose glucohydrolase</fullName>
    </alternativeName>
</protein>
<evidence type="ECO:0000313" key="12">
    <source>
        <dbReference type="EnsemblMetazoa" id="SCAU004037-PA"/>
    </source>
</evidence>
<evidence type="ECO:0000256" key="8">
    <source>
        <dbReference type="ARBA" id="ARBA00023295"/>
    </source>
</evidence>
<feature type="transmembrane region" description="Helical" evidence="10">
    <location>
        <begin position="590"/>
        <end position="610"/>
    </location>
</feature>
<keyword evidence="10" id="KW-0812">Transmembrane</keyword>
<proteinExistence type="inferred from homology"/>
<dbReference type="InterPro" id="IPR001661">
    <property type="entry name" value="Glyco_hydro_37"/>
</dbReference>
<evidence type="ECO:0000256" key="9">
    <source>
        <dbReference type="RuleBase" id="RU361180"/>
    </source>
</evidence>
<accession>A0A1I8P1L2</accession>
<comment type="catalytic activity">
    <reaction evidence="1 9">
        <text>alpha,alpha-trehalose + H2O = alpha-D-glucose + beta-D-glucose</text>
        <dbReference type="Rhea" id="RHEA:32675"/>
        <dbReference type="ChEBI" id="CHEBI:15377"/>
        <dbReference type="ChEBI" id="CHEBI:15903"/>
        <dbReference type="ChEBI" id="CHEBI:16551"/>
        <dbReference type="ChEBI" id="CHEBI:17925"/>
        <dbReference type="EC" id="3.2.1.28"/>
    </reaction>
</comment>
<reference evidence="12" key="1">
    <citation type="submission" date="2020-05" db="UniProtKB">
        <authorList>
            <consortium name="EnsemblMetazoa"/>
        </authorList>
    </citation>
    <scope>IDENTIFICATION</scope>
    <source>
        <strain evidence="12">USDA</strain>
    </source>
</reference>
<keyword evidence="10" id="KW-1133">Transmembrane helix</keyword>
<dbReference type="InterPro" id="IPR008928">
    <property type="entry name" value="6-hairpin_glycosidase_sf"/>
</dbReference>
<dbReference type="InterPro" id="IPR012341">
    <property type="entry name" value="6hp_glycosidase-like_sf"/>
</dbReference>
<dbReference type="Proteomes" id="UP000095300">
    <property type="component" value="Unassembled WGS sequence"/>
</dbReference>
<organism evidence="12 13">
    <name type="scientific">Stomoxys calcitrans</name>
    <name type="common">Stable fly</name>
    <name type="synonym">Conops calcitrans</name>
    <dbReference type="NCBI Taxonomy" id="35570"/>
    <lineage>
        <taxon>Eukaryota</taxon>
        <taxon>Metazoa</taxon>
        <taxon>Ecdysozoa</taxon>
        <taxon>Arthropoda</taxon>
        <taxon>Hexapoda</taxon>
        <taxon>Insecta</taxon>
        <taxon>Pterygota</taxon>
        <taxon>Neoptera</taxon>
        <taxon>Endopterygota</taxon>
        <taxon>Diptera</taxon>
        <taxon>Brachycera</taxon>
        <taxon>Muscomorpha</taxon>
        <taxon>Muscoidea</taxon>
        <taxon>Muscidae</taxon>
        <taxon>Stomoxys</taxon>
    </lineage>
</organism>
<dbReference type="EnsemblMetazoa" id="SCAU004037-RA">
    <property type="protein sequence ID" value="SCAU004037-PA"/>
    <property type="gene ID" value="SCAU004037"/>
</dbReference>
<keyword evidence="8 9" id="KW-0326">Glycosidase</keyword>
<evidence type="ECO:0000256" key="7">
    <source>
        <dbReference type="ARBA" id="ARBA00023180"/>
    </source>
</evidence>
<keyword evidence="5 11" id="KW-0732">Signal</keyword>
<dbReference type="Pfam" id="PF01204">
    <property type="entry name" value="Trehalase"/>
    <property type="match status" value="1"/>
</dbReference>
<dbReference type="PANTHER" id="PTHR23403:SF1">
    <property type="entry name" value="TREHALASE"/>
    <property type="match status" value="1"/>
</dbReference>
<keyword evidence="10" id="KW-0472">Membrane</keyword>
<keyword evidence="13" id="KW-1185">Reference proteome</keyword>
<evidence type="ECO:0000256" key="3">
    <source>
        <dbReference type="ARBA" id="ARBA00012757"/>
    </source>
</evidence>
<comment type="similarity">
    <text evidence="2 9">Belongs to the glycosyl hydrolase 37 family.</text>
</comment>
<dbReference type="PROSITE" id="PS00927">
    <property type="entry name" value="TREHALASE_1"/>
    <property type="match status" value="1"/>
</dbReference>
<dbReference type="STRING" id="35570.A0A1I8P1L2"/>
<dbReference type="GO" id="GO:0004555">
    <property type="term" value="F:alpha,alpha-trehalase activity"/>
    <property type="evidence" value="ECO:0007669"/>
    <property type="project" value="UniProtKB-EC"/>
</dbReference>
<feature type="chain" id="PRO_5009325856" description="Trehalase" evidence="11">
    <location>
        <begin position="29"/>
        <end position="611"/>
    </location>
</feature>
<dbReference type="PROSITE" id="PS00928">
    <property type="entry name" value="TREHALASE_2"/>
    <property type="match status" value="1"/>
</dbReference>
<dbReference type="VEuPathDB" id="VectorBase:SCAU004037"/>
<evidence type="ECO:0000256" key="11">
    <source>
        <dbReference type="SAM" id="SignalP"/>
    </source>
</evidence>
<evidence type="ECO:0000256" key="10">
    <source>
        <dbReference type="SAM" id="Phobius"/>
    </source>
</evidence>
<dbReference type="PRINTS" id="PR00744">
    <property type="entry name" value="GLHYDRLASE37"/>
</dbReference>
<evidence type="ECO:0000256" key="2">
    <source>
        <dbReference type="ARBA" id="ARBA00005615"/>
    </source>
</evidence>
<sequence length="611" mass="70618">MFLPNTQPLRLSVLLLLFICCAPTTIYARTFLSHNSIQKRDNYQNETEACEIYCHGELLHTVQMAHLFADSKTFVDMKLKKTPQETMNDFTEFMTSKNNEPTRDEIREFVDLHFDDLGKEFVPWTPVDWKDHPAFLDNINDPDLKQWGTDLNLIWKDLGRKMIDDVHKNPHFYSIIPVNNPVIVPGGRFIEFYYWDSYWIIRGLLYSQMYDTARGMLENFMSIVQRFGFIPNGGRIYYAQRSQPPLLAAMIKSYVDFTNDTSFGTKALEVLEHEFEYWMNNHTTQAKGHNVCTYGGISPGPRPESYREDIETSMAFKTEEEKQEHYAELKAGAESGMDFSSRWFINDKGEQDGDLTNLKTRAIVPVELNAILHWSAKIIAEFHRNAGNATKAEEYENKAANILKAIEAVHWSEEVGAWLDYDLTNNKHRNYFVPTNLAPLWTMSYDKNSTEHISKLVLDYIEKLELDKYPGGVPNTLYRTGEQWDFPNVWPPMQYLLIKGLENLGTNESKELSTRWAHRWVKSNFQAYRETQAMFEKYDAERFGGHGGGGEYEVQKGFGWTNGVIIEFLNQYGKDITLPSKEDNGANLKMWSLMGIAAIALVAVIVGRVMW</sequence>
<name>A0A1I8P1L2_STOCA</name>
<dbReference type="SUPFAM" id="SSF48208">
    <property type="entry name" value="Six-hairpin glycosidases"/>
    <property type="match status" value="1"/>
</dbReference>
<dbReference type="AlphaFoldDB" id="A0A1I8P1L2"/>
<keyword evidence="7" id="KW-0325">Glycoprotein</keyword>
<evidence type="ECO:0000313" key="13">
    <source>
        <dbReference type="Proteomes" id="UP000095300"/>
    </source>
</evidence>
<evidence type="ECO:0000256" key="6">
    <source>
        <dbReference type="ARBA" id="ARBA00022801"/>
    </source>
</evidence>
<dbReference type="EC" id="3.2.1.28" evidence="3 9"/>
<keyword evidence="6 9" id="KW-0378">Hydrolase</keyword>
<dbReference type="InterPro" id="IPR018232">
    <property type="entry name" value="Glyco_hydro_37_CS"/>
</dbReference>